<dbReference type="Proteomes" id="UP001194468">
    <property type="component" value="Unassembled WGS sequence"/>
</dbReference>
<evidence type="ECO:0000313" key="2">
    <source>
        <dbReference type="Proteomes" id="UP001194468"/>
    </source>
</evidence>
<protein>
    <submittedName>
        <fullName evidence="1">Uncharacterized protein</fullName>
    </submittedName>
</protein>
<accession>A0AAD4G9T7</accession>
<gene>
    <name evidence="1" type="ORF">L210DRAFT_3331554</name>
</gene>
<dbReference type="EMBL" id="WHUW01000037">
    <property type="protein sequence ID" value="KAF8433021.1"/>
    <property type="molecule type" value="Genomic_DNA"/>
</dbReference>
<name>A0AAD4G9T7_BOLED</name>
<feature type="non-terminal residue" evidence="1">
    <location>
        <position position="1"/>
    </location>
</feature>
<reference evidence="1" key="2">
    <citation type="journal article" date="2020" name="Nat. Commun.">
        <title>Large-scale genome sequencing of mycorrhizal fungi provides insights into the early evolution of symbiotic traits.</title>
        <authorList>
            <person name="Miyauchi S."/>
            <person name="Kiss E."/>
            <person name="Kuo A."/>
            <person name="Drula E."/>
            <person name="Kohler A."/>
            <person name="Sanchez-Garcia M."/>
            <person name="Morin E."/>
            <person name="Andreopoulos B."/>
            <person name="Barry K.W."/>
            <person name="Bonito G."/>
            <person name="Buee M."/>
            <person name="Carver A."/>
            <person name="Chen C."/>
            <person name="Cichocki N."/>
            <person name="Clum A."/>
            <person name="Culley D."/>
            <person name="Crous P.W."/>
            <person name="Fauchery L."/>
            <person name="Girlanda M."/>
            <person name="Hayes R.D."/>
            <person name="Keri Z."/>
            <person name="LaButti K."/>
            <person name="Lipzen A."/>
            <person name="Lombard V."/>
            <person name="Magnuson J."/>
            <person name="Maillard F."/>
            <person name="Murat C."/>
            <person name="Nolan M."/>
            <person name="Ohm R.A."/>
            <person name="Pangilinan J."/>
            <person name="Pereira M.F."/>
            <person name="Perotto S."/>
            <person name="Peter M."/>
            <person name="Pfister S."/>
            <person name="Riley R."/>
            <person name="Sitrit Y."/>
            <person name="Stielow J.B."/>
            <person name="Szollosi G."/>
            <person name="Zifcakova L."/>
            <person name="Stursova M."/>
            <person name="Spatafora J.W."/>
            <person name="Tedersoo L."/>
            <person name="Vaario L.M."/>
            <person name="Yamada A."/>
            <person name="Yan M."/>
            <person name="Wang P."/>
            <person name="Xu J."/>
            <person name="Bruns T."/>
            <person name="Baldrian P."/>
            <person name="Vilgalys R."/>
            <person name="Dunand C."/>
            <person name="Henrissat B."/>
            <person name="Grigoriev I.V."/>
            <person name="Hibbett D."/>
            <person name="Nagy L.G."/>
            <person name="Martin F.M."/>
        </authorList>
    </citation>
    <scope>NUCLEOTIDE SEQUENCE</scope>
    <source>
        <strain evidence="1">BED1</strain>
    </source>
</reference>
<keyword evidence="2" id="KW-1185">Reference proteome</keyword>
<sequence length="77" mass="8359">TVDLRYPMDGTVLPINQNFTPQVFSITSCIIIGIALAINSCTNGVCPQPTQGLGSVLYAEPWNPDVLLPNVGFYQNF</sequence>
<reference evidence="1" key="1">
    <citation type="submission" date="2019-10" db="EMBL/GenBank/DDBJ databases">
        <authorList>
            <consortium name="DOE Joint Genome Institute"/>
            <person name="Kuo A."/>
            <person name="Miyauchi S."/>
            <person name="Kiss E."/>
            <person name="Drula E."/>
            <person name="Kohler A."/>
            <person name="Sanchez-Garcia M."/>
            <person name="Andreopoulos B."/>
            <person name="Barry K.W."/>
            <person name="Bonito G."/>
            <person name="Buee M."/>
            <person name="Carver A."/>
            <person name="Chen C."/>
            <person name="Cichocki N."/>
            <person name="Clum A."/>
            <person name="Culley D."/>
            <person name="Crous P.W."/>
            <person name="Fauchery L."/>
            <person name="Girlanda M."/>
            <person name="Hayes R."/>
            <person name="Keri Z."/>
            <person name="LaButti K."/>
            <person name="Lipzen A."/>
            <person name="Lombard V."/>
            <person name="Magnuson J."/>
            <person name="Maillard F."/>
            <person name="Morin E."/>
            <person name="Murat C."/>
            <person name="Nolan M."/>
            <person name="Ohm R."/>
            <person name="Pangilinan J."/>
            <person name="Pereira M."/>
            <person name="Perotto S."/>
            <person name="Peter M."/>
            <person name="Riley R."/>
            <person name="Sitrit Y."/>
            <person name="Stielow B."/>
            <person name="Szollosi G."/>
            <person name="Zifcakova L."/>
            <person name="Stursova M."/>
            <person name="Spatafora J.W."/>
            <person name="Tedersoo L."/>
            <person name="Vaario L.-M."/>
            <person name="Yamada A."/>
            <person name="Yan M."/>
            <person name="Wang P."/>
            <person name="Xu J."/>
            <person name="Bruns T."/>
            <person name="Baldrian P."/>
            <person name="Vilgalys R."/>
            <person name="Henrissat B."/>
            <person name="Grigoriev I.V."/>
            <person name="Hibbett D."/>
            <person name="Nagy L.G."/>
            <person name="Martin F.M."/>
        </authorList>
    </citation>
    <scope>NUCLEOTIDE SEQUENCE</scope>
    <source>
        <strain evidence="1">BED1</strain>
    </source>
</reference>
<comment type="caution">
    <text evidence="1">The sequence shown here is derived from an EMBL/GenBank/DDBJ whole genome shotgun (WGS) entry which is preliminary data.</text>
</comment>
<proteinExistence type="predicted"/>
<evidence type="ECO:0000313" key="1">
    <source>
        <dbReference type="EMBL" id="KAF8433021.1"/>
    </source>
</evidence>
<dbReference type="AlphaFoldDB" id="A0AAD4G9T7"/>
<feature type="non-terminal residue" evidence="1">
    <location>
        <position position="77"/>
    </location>
</feature>
<organism evidence="1 2">
    <name type="scientific">Boletus edulis BED1</name>
    <dbReference type="NCBI Taxonomy" id="1328754"/>
    <lineage>
        <taxon>Eukaryota</taxon>
        <taxon>Fungi</taxon>
        <taxon>Dikarya</taxon>
        <taxon>Basidiomycota</taxon>
        <taxon>Agaricomycotina</taxon>
        <taxon>Agaricomycetes</taxon>
        <taxon>Agaricomycetidae</taxon>
        <taxon>Boletales</taxon>
        <taxon>Boletineae</taxon>
        <taxon>Boletaceae</taxon>
        <taxon>Boletoideae</taxon>
        <taxon>Boletus</taxon>
    </lineage>
</organism>